<organism evidence="5 6">
    <name type="scientific">Taishania pollutisoli</name>
    <dbReference type="NCBI Taxonomy" id="2766479"/>
    <lineage>
        <taxon>Bacteria</taxon>
        <taxon>Pseudomonadati</taxon>
        <taxon>Bacteroidota</taxon>
        <taxon>Flavobacteriia</taxon>
        <taxon>Flavobacteriales</taxon>
        <taxon>Crocinitomicaceae</taxon>
        <taxon>Taishania</taxon>
    </lineage>
</organism>
<comment type="subcellular location">
    <subcellularLocation>
        <location evidence="1">Membrane</location>
    </subcellularLocation>
</comment>
<feature type="signal peptide" evidence="3">
    <location>
        <begin position="1"/>
        <end position="18"/>
    </location>
</feature>
<comment type="caution">
    <text evidence="5">The sequence shown here is derived from an EMBL/GenBank/DDBJ whole genome shotgun (WGS) entry which is preliminary data.</text>
</comment>
<proteinExistence type="predicted"/>
<evidence type="ECO:0000259" key="4">
    <source>
        <dbReference type="Pfam" id="PF01103"/>
    </source>
</evidence>
<keyword evidence="3" id="KW-0732">Signal</keyword>
<protein>
    <submittedName>
        <fullName evidence="5">BamA/TamA family outer membrane protein</fullName>
    </submittedName>
</protein>
<evidence type="ECO:0000313" key="5">
    <source>
        <dbReference type="EMBL" id="MBC9811978.1"/>
    </source>
</evidence>
<evidence type="ECO:0000256" key="2">
    <source>
        <dbReference type="ARBA" id="ARBA00023136"/>
    </source>
</evidence>
<accession>A0A8J6TZD4</accession>
<dbReference type="InterPro" id="IPR000184">
    <property type="entry name" value="Bac_surfAg_D15"/>
</dbReference>
<dbReference type="Proteomes" id="UP000652681">
    <property type="component" value="Unassembled WGS sequence"/>
</dbReference>
<gene>
    <name evidence="5" type="ORF">H9Y05_05750</name>
</gene>
<keyword evidence="6" id="KW-1185">Reference proteome</keyword>
<sequence>MIALFFLVFVVATPSASAQKKFRETKIWRYASSILNDTSEASKATFIVYPTFASSPETGLQIGASLLRLFYAKKDTLNRLSELQAFPFFTIKGQYGIIFENAIYGNEDKWFFLGETKIQRFPLSYYGVGPVTSGNDPAYVDAFQLLLKQRVLRKIHKNFFFGPEVDYQLLSNVTFKQPSDGNLHEIPLGGDGTQNLGFGLGFVYDSRHNVLNVRKGLFGEIAYLTTVKGFGSEYGFGGVNLDVRSYHPVGKNSVLAWQVKGQFMHGDVPFNQLALLGGDRLMRGYYLGRYRDKNLIAAQLEYRMLPFPFSKRFGAVAFVSAGTVAPDINSFQIKRLRVACGVGFRFLVFPKKDIYIRLDFGFTKEGLNFYVFNGEAF</sequence>
<feature type="chain" id="PRO_5035186362" evidence="3">
    <location>
        <begin position="19"/>
        <end position="377"/>
    </location>
</feature>
<evidence type="ECO:0000256" key="1">
    <source>
        <dbReference type="ARBA" id="ARBA00004370"/>
    </source>
</evidence>
<name>A0A8J6TZD4_9FLAO</name>
<dbReference type="GO" id="GO:0019867">
    <property type="term" value="C:outer membrane"/>
    <property type="evidence" value="ECO:0007669"/>
    <property type="project" value="InterPro"/>
</dbReference>
<reference evidence="5" key="1">
    <citation type="submission" date="2020-09" db="EMBL/GenBank/DDBJ databases">
        <title>Taishania pollutisoli gen. nov., sp. nov., Isolated from Tetrabromobisphenol A-Contaminated Soil.</title>
        <authorList>
            <person name="Chen Q."/>
        </authorList>
    </citation>
    <scope>NUCLEOTIDE SEQUENCE</scope>
    <source>
        <strain evidence="5">CZZ-1</strain>
    </source>
</reference>
<dbReference type="Gene3D" id="2.40.160.50">
    <property type="entry name" value="membrane protein fhac: a member of the omp85/tpsb transporter family"/>
    <property type="match status" value="1"/>
</dbReference>
<keyword evidence="2" id="KW-0472">Membrane</keyword>
<evidence type="ECO:0000313" key="6">
    <source>
        <dbReference type="Proteomes" id="UP000652681"/>
    </source>
</evidence>
<evidence type="ECO:0000256" key="3">
    <source>
        <dbReference type="SAM" id="SignalP"/>
    </source>
</evidence>
<feature type="domain" description="Bacterial surface antigen (D15)" evidence="4">
    <location>
        <begin position="188"/>
        <end position="346"/>
    </location>
</feature>
<dbReference type="AlphaFoldDB" id="A0A8J6TZD4"/>
<dbReference type="Pfam" id="PF01103">
    <property type="entry name" value="Omp85"/>
    <property type="match status" value="1"/>
</dbReference>
<dbReference type="EMBL" id="JACVEL010000003">
    <property type="protein sequence ID" value="MBC9811978.1"/>
    <property type="molecule type" value="Genomic_DNA"/>
</dbReference>